<evidence type="ECO:0000313" key="4">
    <source>
        <dbReference type="Proteomes" id="UP001150266"/>
    </source>
</evidence>
<accession>A0A9W9A142</accession>
<feature type="transmembrane region" description="Helical" evidence="2">
    <location>
        <begin position="37"/>
        <end position="58"/>
    </location>
</feature>
<evidence type="ECO:0000313" key="3">
    <source>
        <dbReference type="EMBL" id="KAJ4471948.1"/>
    </source>
</evidence>
<reference evidence="3" key="1">
    <citation type="submission" date="2022-08" db="EMBL/GenBank/DDBJ databases">
        <title>A Global Phylogenomic Analysis of the Shiitake Genus Lentinula.</title>
        <authorList>
            <consortium name="DOE Joint Genome Institute"/>
            <person name="Sierra-Patev S."/>
            <person name="Min B."/>
            <person name="Naranjo-Ortiz M."/>
            <person name="Looney B."/>
            <person name="Konkel Z."/>
            <person name="Slot J.C."/>
            <person name="Sakamoto Y."/>
            <person name="Steenwyk J.L."/>
            <person name="Rokas A."/>
            <person name="Carro J."/>
            <person name="Camarero S."/>
            <person name="Ferreira P."/>
            <person name="Molpeceres G."/>
            <person name="Ruiz-Duenas F.J."/>
            <person name="Serrano A."/>
            <person name="Henrissat B."/>
            <person name="Drula E."/>
            <person name="Hughes K.W."/>
            <person name="Mata J.L."/>
            <person name="Ishikawa N.K."/>
            <person name="Vargas-Isla R."/>
            <person name="Ushijima S."/>
            <person name="Smith C.A."/>
            <person name="Ahrendt S."/>
            <person name="Andreopoulos W."/>
            <person name="He G."/>
            <person name="Labutti K."/>
            <person name="Lipzen A."/>
            <person name="Ng V."/>
            <person name="Riley R."/>
            <person name="Sandor L."/>
            <person name="Barry K."/>
            <person name="Martinez A.T."/>
            <person name="Xiao Y."/>
            <person name="Gibbons J.G."/>
            <person name="Terashima K."/>
            <person name="Grigoriev I.V."/>
            <person name="Hibbett D.S."/>
        </authorList>
    </citation>
    <scope>NUCLEOTIDE SEQUENCE</scope>
    <source>
        <strain evidence="3">JLM2183</strain>
    </source>
</reference>
<comment type="caution">
    <text evidence="3">The sequence shown here is derived from an EMBL/GenBank/DDBJ whole genome shotgun (WGS) entry which is preliminary data.</text>
</comment>
<keyword evidence="2" id="KW-0812">Transmembrane</keyword>
<evidence type="ECO:0000256" key="1">
    <source>
        <dbReference type="SAM" id="MobiDB-lite"/>
    </source>
</evidence>
<sequence>MVAINDFAFSETTPQASPSPPVTSHLKNSLHSLNTPAIILSAAILGLLVALMFAFVLYKARRAYTSPVSNDGTGRSYFVLQAKPDSDIKHSKLKPLKLLCPKTQFALEEKCAIRTNANEFSSFGQEIQESCITQNCAYHLPTQPPGLHYFNRAHSSRQFNAKNPPCISLVRRPNPATPALNPSLPSPAYVSDDIPPLCSPPSISPKEICEWIQSNSLLSAHDGYTRAREDSRLFTVSFQETGSMFLQQAHVSSMFSSSTLNRNGPRDQSFSLATRSPLCDHLVTTNLQNQKSKGATRVSRIEHLLHGEYYLGPLEQGTRWGSVMYTLDKPYFKHKDVQDSQKKARKGGKENRSPIIVPAGKSSL</sequence>
<keyword evidence="2" id="KW-1133">Transmembrane helix</keyword>
<dbReference type="AlphaFoldDB" id="A0A9W9A142"/>
<dbReference type="Proteomes" id="UP001150266">
    <property type="component" value="Unassembled WGS sequence"/>
</dbReference>
<feature type="region of interest" description="Disordered" evidence="1">
    <location>
        <begin position="335"/>
        <end position="364"/>
    </location>
</feature>
<feature type="compositionally biased region" description="Basic and acidic residues" evidence="1">
    <location>
        <begin position="335"/>
        <end position="352"/>
    </location>
</feature>
<evidence type="ECO:0000256" key="2">
    <source>
        <dbReference type="SAM" id="Phobius"/>
    </source>
</evidence>
<organism evidence="3 4">
    <name type="scientific">Lentinula aciculospora</name>
    <dbReference type="NCBI Taxonomy" id="153920"/>
    <lineage>
        <taxon>Eukaryota</taxon>
        <taxon>Fungi</taxon>
        <taxon>Dikarya</taxon>
        <taxon>Basidiomycota</taxon>
        <taxon>Agaricomycotina</taxon>
        <taxon>Agaricomycetes</taxon>
        <taxon>Agaricomycetidae</taxon>
        <taxon>Agaricales</taxon>
        <taxon>Marasmiineae</taxon>
        <taxon>Omphalotaceae</taxon>
        <taxon>Lentinula</taxon>
    </lineage>
</organism>
<proteinExistence type="predicted"/>
<protein>
    <submittedName>
        <fullName evidence="3">Uncharacterized protein</fullName>
    </submittedName>
</protein>
<gene>
    <name evidence="3" type="ORF">J3R30DRAFT_3709348</name>
</gene>
<keyword evidence="2" id="KW-0472">Membrane</keyword>
<keyword evidence="4" id="KW-1185">Reference proteome</keyword>
<dbReference type="OrthoDB" id="2972130at2759"/>
<name>A0A9W9A142_9AGAR</name>
<dbReference type="EMBL" id="JAOTPV010000021">
    <property type="protein sequence ID" value="KAJ4471948.1"/>
    <property type="molecule type" value="Genomic_DNA"/>
</dbReference>